<name>A0A017HGA6_9RHOB</name>
<keyword evidence="11 19" id="KW-0418">Kinase</keyword>
<keyword evidence="9" id="KW-0677">Repeat</keyword>
<keyword evidence="13" id="KW-0157">Chromophore</keyword>
<evidence type="ECO:0000256" key="5">
    <source>
        <dbReference type="ARBA" id="ARBA00022606"/>
    </source>
</evidence>
<keyword evidence="15" id="KW-0675">Receptor</keyword>
<keyword evidence="14" id="KW-0843">Virulence</keyword>
<feature type="coiled-coil region" evidence="16">
    <location>
        <begin position="11"/>
        <end position="38"/>
    </location>
</feature>
<dbReference type="SMART" id="SM00911">
    <property type="entry name" value="HWE_HK"/>
    <property type="match status" value="1"/>
</dbReference>
<evidence type="ECO:0000256" key="13">
    <source>
        <dbReference type="ARBA" id="ARBA00022991"/>
    </source>
</evidence>
<comment type="catalytic activity">
    <reaction evidence="1">
        <text>ATP + protein L-histidine = ADP + protein N-phospho-L-histidine.</text>
        <dbReference type="EC" id="2.7.13.3"/>
    </reaction>
</comment>
<dbReference type="InterPro" id="IPR011102">
    <property type="entry name" value="Sig_transdc_His_kinase_HWE"/>
</dbReference>
<dbReference type="Proteomes" id="UP000019666">
    <property type="component" value="Unassembled WGS sequence"/>
</dbReference>
<dbReference type="PROSITE" id="PS50112">
    <property type="entry name" value="PAS"/>
    <property type="match status" value="1"/>
</dbReference>
<sequence length="495" mass="55436">MTTAPVQRPLTDTSQARIAELEAEVARLRRRLNATGLDTRALDPGSDSRADVARLVGWLAICTWTTDAKGDFLEPQPYWQAYTGQSWDECRGGGWANAIHPDDRERLRRSWAEAVATRRHYSAEGRLWRADADGYRPFISKAAPVLDERGRVCEWVGIHTETHDRRSLEEARIASELRLSAVLDNTRMAVFMMDDRQRCVYMNAAAEQLTGYRLDETQDRPLHDVIHHRYPDGRPFPLQDCPIDRAYPEDNQTSGEEVFVHKDGHFYPVAFTASPIRDQAAKAVGTIVEVRDIRAEKEAQARLRLLMNELNHRVKNTLATVQSIVRQGLRGSEIPSRVREGIDARLLALSRSHDLLTREAWGRTCLKELADLALEPYRATGEAAGRLIVEGPEIRLDPYAALALGMAFHELATNAAKYGALSNDRGRVRLSWRRDGGALRIDWKEEDGPPVIPPKEKGFGSRLIERGLAQQLDGSVAIAYPPAGVVCSIEMPVAA</sequence>
<proteinExistence type="predicted"/>
<evidence type="ECO:0000256" key="6">
    <source>
        <dbReference type="ARBA" id="ARBA00022630"/>
    </source>
</evidence>
<keyword evidence="6" id="KW-0285">Flavoprotein</keyword>
<accession>A0A017HGA6</accession>
<keyword evidence="8" id="KW-0808">Transferase</keyword>
<dbReference type="GO" id="GO:0009881">
    <property type="term" value="F:photoreceptor activity"/>
    <property type="evidence" value="ECO:0007669"/>
    <property type="project" value="UniProtKB-KW"/>
</dbReference>
<keyword evidence="12" id="KW-0067">ATP-binding</keyword>
<dbReference type="InterPro" id="IPR001610">
    <property type="entry name" value="PAC"/>
</dbReference>
<dbReference type="PANTHER" id="PTHR41523">
    <property type="entry name" value="TWO-COMPONENT SYSTEM SENSOR PROTEIN"/>
    <property type="match status" value="1"/>
</dbReference>
<organism evidence="19 20">
    <name type="scientific">Rubellimicrobium mesophilum DSM 19309</name>
    <dbReference type="NCBI Taxonomy" id="442562"/>
    <lineage>
        <taxon>Bacteria</taxon>
        <taxon>Pseudomonadati</taxon>
        <taxon>Pseudomonadota</taxon>
        <taxon>Alphaproteobacteria</taxon>
        <taxon>Rhodobacterales</taxon>
        <taxon>Roseobacteraceae</taxon>
        <taxon>Rubellimicrobium</taxon>
    </lineage>
</organism>
<keyword evidence="7" id="KW-0288">FMN</keyword>
<dbReference type="SMART" id="SM00086">
    <property type="entry name" value="PAC"/>
    <property type="match status" value="2"/>
</dbReference>
<keyword evidence="5" id="KW-0716">Sensory transduction</keyword>
<evidence type="ECO:0000256" key="16">
    <source>
        <dbReference type="SAM" id="Coils"/>
    </source>
</evidence>
<dbReference type="InterPro" id="IPR000700">
    <property type="entry name" value="PAS-assoc_C"/>
</dbReference>
<evidence type="ECO:0000256" key="9">
    <source>
        <dbReference type="ARBA" id="ARBA00022737"/>
    </source>
</evidence>
<evidence type="ECO:0000256" key="8">
    <source>
        <dbReference type="ARBA" id="ARBA00022679"/>
    </source>
</evidence>
<dbReference type="Pfam" id="PF08447">
    <property type="entry name" value="PAS_3"/>
    <property type="match status" value="1"/>
</dbReference>
<feature type="domain" description="PAS" evidence="17">
    <location>
        <begin position="175"/>
        <end position="227"/>
    </location>
</feature>
<evidence type="ECO:0000313" key="20">
    <source>
        <dbReference type="Proteomes" id="UP000019666"/>
    </source>
</evidence>
<dbReference type="PROSITE" id="PS50113">
    <property type="entry name" value="PAC"/>
    <property type="match status" value="1"/>
</dbReference>
<dbReference type="Pfam" id="PF07536">
    <property type="entry name" value="HWE_HK"/>
    <property type="match status" value="1"/>
</dbReference>
<dbReference type="EC" id="2.7.13.3" evidence="2"/>
<comment type="caution">
    <text evidence="19">The sequence shown here is derived from an EMBL/GenBank/DDBJ whole genome shotgun (WGS) entry which is preliminary data.</text>
</comment>
<keyword evidence="3" id="KW-0600">Photoreceptor protein</keyword>
<dbReference type="Gene3D" id="3.30.450.20">
    <property type="entry name" value="PAS domain"/>
    <property type="match status" value="2"/>
</dbReference>
<evidence type="ECO:0000256" key="14">
    <source>
        <dbReference type="ARBA" id="ARBA00023026"/>
    </source>
</evidence>
<keyword evidence="4" id="KW-0597">Phosphoprotein</keyword>
<keyword evidence="20" id="KW-1185">Reference proteome</keyword>
<dbReference type="SUPFAM" id="SSF55874">
    <property type="entry name" value="ATPase domain of HSP90 chaperone/DNA topoisomerase II/histidine kinase"/>
    <property type="match status" value="1"/>
</dbReference>
<evidence type="ECO:0000256" key="4">
    <source>
        <dbReference type="ARBA" id="ARBA00022553"/>
    </source>
</evidence>
<dbReference type="InterPro" id="IPR013655">
    <property type="entry name" value="PAS_fold_3"/>
</dbReference>
<dbReference type="AlphaFoldDB" id="A0A017HGA6"/>
<dbReference type="InterPro" id="IPR013767">
    <property type="entry name" value="PAS_fold"/>
</dbReference>
<evidence type="ECO:0000256" key="10">
    <source>
        <dbReference type="ARBA" id="ARBA00022741"/>
    </source>
</evidence>
<dbReference type="InterPro" id="IPR000014">
    <property type="entry name" value="PAS"/>
</dbReference>
<feature type="domain" description="PAC" evidence="18">
    <location>
        <begin position="253"/>
        <end position="305"/>
    </location>
</feature>
<protein>
    <recommendedName>
        <fullName evidence="2">histidine kinase</fullName>
        <ecNumber evidence="2">2.7.13.3</ecNumber>
    </recommendedName>
</protein>
<evidence type="ECO:0000256" key="11">
    <source>
        <dbReference type="ARBA" id="ARBA00022777"/>
    </source>
</evidence>
<dbReference type="SUPFAM" id="SSF55785">
    <property type="entry name" value="PYP-like sensor domain (PAS domain)"/>
    <property type="match status" value="2"/>
</dbReference>
<dbReference type="PATRIC" id="fig|442562.3.peg.4562"/>
<dbReference type="RefSeq" id="WP_169791141.1">
    <property type="nucleotide sequence ID" value="NZ_KK088560.1"/>
</dbReference>
<dbReference type="GO" id="GO:0004673">
    <property type="term" value="F:protein histidine kinase activity"/>
    <property type="evidence" value="ECO:0007669"/>
    <property type="project" value="UniProtKB-EC"/>
</dbReference>
<keyword evidence="10" id="KW-0547">Nucleotide-binding</keyword>
<dbReference type="InterPro" id="IPR035965">
    <property type="entry name" value="PAS-like_dom_sf"/>
</dbReference>
<dbReference type="NCBIfam" id="TIGR00229">
    <property type="entry name" value="sensory_box"/>
    <property type="match status" value="1"/>
</dbReference>
<dbReference type="GO" id="GO:0005524">
    <property type="term" value="F:ATP binding"/>
    <property type="evidence" value="ECO:0007669"/>
    <property type="project" value="UniProtKB-KW"/>
</dbReference>
<dbReference type="CDD" id="cd00130">
    <property type="entry name" value="PAS"/>
    <property type="match status" value="2"/>
</dbReference>
<keyword evidence="16" id="KW-0175">Coiled coil</keyword>
<evidence type="ECO:0000259" key="18">
    <source>
        <dbReference type="PROSITE" id="PS50113"/>
    </source>
</evidence>
<evidence type="ECO:0000256" key="7">
    <source>
        <dbReference type="ARBA" id="ARBA00022643"/>
    </source>
</evidence>
<evidence type="ECO:0000256" key="3">
    <source>
        <dbReference type="ARBA" id="ARBA00022543"/>
    </source>
</evidence>
<dbReference type="SMART" id="SM00091">
    <property type="entry name" value="PAS"/>
    <property type="match status" value="2"/>
</dbReference>
<dbReference type="HOGENOM" id="CLU_000445_114_57_5"/>
<evidence type="ECO:0000256" key="15">
    <source>
        <dbReference type="ARBA" id="ARBA00023170"/>
    </source>
</evidence>
<dbReference type="PANTHER" id="PTHR41523:SF7">
    <property type="entry name" value="HISTIDINE KINASE"/>
    <property type="match status" value="1"/>
</dbReference>
<dbReference type="EMBL" id="AOSK01000130">
    <property type="protein sequence ID" value="EYD73512.1"/>
    <property type="molecule type" value="Genomic_DNA"/>
</dbReference>
<evidence type="ECO:0000259" key="17">
    <source>
        <dbReference type="PROSITE" id="PS50112"/>
    </source>
</evidence>
<evidence type="ECO:0000256" key="1">
    <source>
        <dbReference type="ARBA" id="ARBA00000085"/>
    </source>
</evidence>
<reference evidence="19 20" key="1">
    <citation type="submission" date="2013-02" db="EMBL/GenBank/DDBJ databases">
        <authorList>
            <person name="Fiebig A."/>
            <person name="Goeker M."/>
            <person name="Klenk H.-P.P."/>
        </authorList>
    </citation>
    <scope>NUCLEOTIDE SEQUENCE [LARGE SCALE GENOMIC DNA]</scope>
    <source>
        <strain evidence="19 20">DSM 19309</strain>
    </source>
</reference>
<dbReference type="InterPro" id="IPR036890">
    <property type="entry name" value="HATPase_C_sf"/>
</dbReference>
<gene>
    <name evidence="19" type="ORF">Rumeso_04633</name>
</gene>
<evidence type="ECO:0000256" key="2">
    <source>
        <dbReference type="ARBA" id="ARBA00012438"/>
    </source>
</evidence>
<dbReference type="Pfam" id="PF00989">
    <property type="entry name" value="PAS"/>
    <property type="match status" value="1"/>
</dbReference>
<dbReference type="STRING" id="442562.Rumeso_04633"/>
<dbReference type="GO" id="GO:0006355">
    <property type="term" value="P:regulation of DNA-templated transcription"/>
    <property type="evidence" value="ECO:0007669"/>
    <property type="project" value="InterPro"/>
</dbReference>
<dbReference type="Gene3D" id="3.30.565.10">
    <property type="entry name" value="Histidine kinase-like ATPase, C-terminal domain"/>
    <property type="match status" value="1"/>
</dbReference>
<evidence type="ECO:0000313" key="19">
    <source>
        <dbReference type="EMBL" id="EYD73512.1"/>
    </source>
</evidence>
<evidence type="ECO:0000256" key="12">
    <source>
        <dbReference type="ARBA" id="ARBA00022840"/>
    </source>
</evidence>